<comment type="similarity">
    <text evidence="2">Belongs to the polyprenol kinase family.</text>
</comment>
<keyword evidence="8 10" id="KW-1133">Transmembrane helix</keyword>
<reference evidence="11 12" key="1">
    <citation type="journal article" date="2017" name="Curr. Biol.">
        <title>Genome architecture and evolution of a unichromosomal asexual nematode.</title>
        <authorList>
            <person name="Fradin H."/>
            <person name="Zegar C."/>
            <person name="Gutwein M."/>
            <person name="Lucas J."/>
            <person name="Kovtun M."/>
            <person name="Corcoran D."/>
            <person name="Baugh L.R."/>
            <person name="Kiontke K."/>
            <person name="Gunsalus K."/>
            <person name="Fitch D.H."/>
            <person name="Piano F."/>
        </authorList>
    </citation>
    <scope>NUCLEOTIDE SEQUENCE [LARGE SCALE GENOMIC DNA]</scope>
    <source>
        <strain evidence="11">PF1309</strain>
    </source>
</reference>
<keyword evidence="7" id="KW-0256">Endoplasmic reticulum</keyword>
<evidence type="ECO:0000256" key="5">
    <source>
        <dbReference type="ARBA" id="ARBA00022692"/>
    </source>
</evidence>
<dbReference type="EMBL" id="LIAE01010152">
    <property type="protein sequence ID" value="PAV66148.1"/>
    <property type="molecule type" value="Genomic_DNA"/>
</dbReference>
<evidence type="ECO:0000256" key="10">
    <source>
        <dbReference type="SAM" id="Phobius"/>
    </source>
</evidence>
<evidence type="ECO:0000256" key="1">
    <source>
        <dbReference type="ARBA" id="ARBA00004477"/>
    </source>
</evidence>
<proteinExistence type="inferred from homology"/>
<dbReference type="STRING" id="2018661.A0A2A2JWU7"/>
<keyword evidence="12" id="KW-1185">Reference proteome</keyword>
<keyword evidence="4" id="KW-0808">Transferase</keyword>
<accession>A0A2A2JWU7</accession>
<feature type="transmembrane region" description="Helical" evidence="10">
    <location>
        <begin position="270"/>
        <end position="288"/>
    </location>
</feature>
<feature type="transmembrane region" description="Helical" evidence="10">
    <location>
        <begin position="135"/>
        <end position="156"/>
    </location>
</feature>
<sequence length="393" mass="43958">MDCRLETEACLRQVEQAVAGEEVCTEETIEKIRDVVSRFVCSLCPQLPFDMIESQLGSVVDDIMQTHLHEPIPDSHSFPYSHFYPKTGNNSSIGLDGMYGEQPAYGRLVEIAVSSTAVFTGLATIITNKVYVNGLLLLIISLALFIYSLSLEIAPLDIFTHLYSLVFISSSTRNCLLIFWLFNVLVSIAFGVAVNLQGKSTTIHRKFFHLTVSLIYISGLYLDISFTWLCGWLWLCIFVIIEIFRYFEVPPWSESLNNFLLPFKDEQDTHFLLTPIFLLLGIFMPLFLSPSTKFPQLHHFAGVASVGVGDSLAAIIGSKFGVHKWPGRKKTMEGSLAMLVGCFFVLLSARPFCTFPVSSPFTCFLVSLALSLVEAFTSNIDNLLLPFLGFFML</sequence>
<feature type="transmembrane region" description="Helical" evidence="10">
    <location>
        <begin position="176"/>
        <end position="195"/>
    </location>
</feature>
<dbReference type="OrthoDB" id="377083at2759"/>
<dbReference type="Proteomes" id="UP000218231">
    <property type="component" value="Unassembled WGS sequence"/>
</dbReference>
<dbReference type="PANTHER" id="PTHR13205">
    <property type="entry name" value="TRANSMEMBRANE PROTEIN 15-RELATED"/>
    <property type="match status" value="1"/>
</dbReference>
<dbReference type="AlphaFoldDB" id="A0A2A2JWU7"/>
<dbReference type="GO" id="GO:0005789">
    <property type="term" value="C:endoplasmic reticulum membrane"/>
    <property type="evidence" value="ECO:0007669"/>
    <property type="project" value="UniProtKB-SubCell"/>
</dbReference>
<evidence type="ECO:0000256" key="7">
    <source>
        <dbReference type="ARBA" id="ARBA00022824"/>
    </source>
</evidence>
<evidence type="ECO:0000313" key="11">
    <source>
        <dbReference type="EMBL" id="PAV66148.1"/>
    </source>
</evidence>
<protein>
    <recommendedName>
        <fullName evidence="3">dolichol kinase</fullName>
        <ecNumber evidence="3">2.7.1.108</ecNumber>
    </recommendedName>
</protein>
<keyword evidence="5 10" id="KW-0812">Transmembrane</keyword>
<keyword evidence="6" id="KW-0418">Kinase</keyword>
<dbReference type="InterPro" id="IPR032974">
    <property type="entry name" value="Polypren_kinase"/>
</dbReference>
<evidence type="ECO:0000256" key="8">
    <source>
        <dbReference type="ARBA" id="ARBA00022989"/>
    </source>
</evidence>
<dbReference type="PANTHER" id="PTHR13205:SF15">
    <property type="entry name" value="DOLICHOL KINASE"/>
    <property type="match status" value="1"/>
</dbReference>
<name>A0A2A2JWU7_9BILA</name>
<dbReference type="GO" id="GO:0043048">
    <property type="term" value="P:dolichyl monophosphate biosynthetic process"/>
    <property type="evidence" value="ECO:0007669"/>
    <property type="project" value="TreeGrafter"/>
</dbReference>
<feature type="transmembrane region" description="Helical" evidence="10">
    <location>
        <begin position="334"/>
        <end position="352"/>
    </location>
</feature>
<evidence type="ECO:0000256" key="3">
    <source>
        <dbReference type="ARBA" id="ARBA00012132"/>
    </source>
</evidence>
<dbReference type="GO" id="GO:0004168">
    <property type="term" value="F:dolichol kinase activity"/>
    <property type="evidence" value="ECO:0007669"/>
    <property type="project" value="UniProtKB-EC"/>
</dbReference>
<comment type="caution">
    <text evidence="11">The sequence shown here is derived from an EMBL/GenBank/DDBJ whole genome shotgun (WGS) entry which is preliminary data.</text>
</comment>
<feature type="transmembrane region" description="Helical" evidence="10">
    <location>
        <begin position="300"/>
        <end position="322"/>
    </location>
</feature>
<comment type="subcellular location">
    <subcellularLocation>
        <location evidence="1">Endoplasmic reticulum membrane</location>
        <topology evidence="1">Multi-pass membrane protein</topology>
    </subcellularLocation>
</comment>
<keyword evidence="9 10" id="KW-0472">Membrane</keyword>
<evidence type="ECO:0000256" key="4">
    <source>
        <dbReference type="ARBA" id="ARBA00022679"/>
    </source>
</evidence>
<organism evidence="11 12">
    <name type="scientific">Diploscapter pachys</name>
    <dbReference type="NCBI Taxonomy" id="2018661"/>
    <lineage>
        <taxon>Eukaryota</taxon>
        <taxon>Metazoa</taxon>
        <taxon>Ecdysozoa</taxon>
        <taxon>Nematoda</taxon>
        <taxon>Chromadorea</taxon>
        <taxon>Rhabditida</taxon>
        <taxon>Rhabditina</taxon>
        <taxon>Rhabditomorpha</taxon>
        <taxon>Rhabditoidea</taxon>
        <taxon>Rhabditidae</taxon>
        <taxon>Diploscapter</taxon>
    </lineage>
</organism>
<evidence type="ECO:0000256" key="9">
    <source>
        <dbReference type="ARBA" id="ARBA00023136"/>
    </source>
</evidence>
<gene>
    <name evidence="11" type="ORF">WR25_20956</name>
</gene>
<evidence type="ECO:0000256" key="6">
    <source>
        <dbReference type="ARBA" id="ARBA00022777"/>
    </source>
</evidence>
<evidence type="ECO:0000313" key="12">
    <source>
        <dbReference type="Proteomes" id="UP000218231"/>
    </source>
</evidence>
<feature type="transmembrane region" description="Helical" evidence="10">
    <location>
        <begin position="364"/>
        <end position="391"/>
    </location>
</feature>
<dbReference type="EC" id="2.7.1.108" evidence="3"/>
<evidence type="ECO:0000256" key="2">
    <source>
        <dbReference type="ARBA" id="ARBA00010794"/>
    </source>
</evidence>